<evidence type="ECO:0000313" key="1">
    <source>
        <dbReference type="EMBL" id="RXZ34329.1"/>
    </source>
</evidence>
<protein>
    <recommendedName>
        <fullName evidence="3">Sel1 repeat family protein</fullName>
    </recommendedName>
</protein>
<keyword evidence="2" id="KW-1185">Reference proteome</keyword>
<dbReference type="AlphaFoldDB" id="A0A4Q2IUK5"/>
<dbReference type="RefSeq" id="WP_129340123.1">
    <property type="nucleotide sequence ID" value="NZ_JACIDD010000001.1"/>
</dbReference>
<evidence type="ECO:0000313" key="2">
    <source>
        <dbReference type="Proteomes" id="UP000292347"/>
    </source>
</evidence>
<evidence type="ECO:0008006" key="3">
    <source>
        <dbReference type="Google" id="ProtNLM"/>
    </source>
</evidence>
<accession>A0A4Q2IUK5</accession>
<name>A0A4Q2IUK5_9SPHN</name>
<proteinExistence type="predicted"/>
<dbReference type="Proteomes" id="UP000292347">
    <property type="component" value="Unassembled WGS sequence"/>
</dbReference>
<sequence length="148" mass="17024">MRPFVQQVIDGGMGKQDRLWARYWAIRDNQGNGHRMPILWHLAFRRDSTAMIELSSTFAKVGRIADPFSQSGLAYRAYRAGNALGAQHLAMNAFNRRDLSGYRHWLGQAARLGDHDAKAEHRRFETRLPHENAALIGRKRPHRTSDFE</sequence>
<gene>
    <name evidence="1" type="ORF">EO081_01095</name>
</gene>
<dbReference type="OrthoDB" id="7506561at2"/>
<dbReference type="EMBL" id="SDPT01000001">
    <property type="protein sequence ID" value="RXZ34329.1"/>
    <property type="molecule type" value="Genomic_DNA"/>
</dbReference>
<reference evidence="1 2" key="1">
    <citation type="submission" date="2019-01" db="EMBL/GenBank/DDBJ databases">
        <title>Sphingomonas mucosissima sp. nov. and Sphingomonas desiccabilis sp. nov., from biological soil crusts in the Colorado Plateau, USA.</title>
        <authorList>
            <person name="Zhu D."/>
        </authorList>
    </citation>
    <scope>NUCLEOTIDE SEQUENCE [LARGE SCALE GENOMIC DNA]</scope>
    <source>
        <strain evidence="1 2">CP1D</strain>
    </source>
</reference>
<comment type="caution">
    <text evidence="1">The sequence shown here is derived from an EMBL/GenBank/DDBJ whole genome shotgun (WGS) entry which is preliminary data.</text>
</comment>
<organism evidence="1 2">
    <name type="scientific">Sphingomonas desiccabilis</name>
    <dbReference type="NCBI Taxonomy" id="429134"/>
    <lineage>
        <taxon>Bacteria</taxon>
        <taxon>Pseudomonadati</taxon>
        <taxon>Pseudomonadota</taxon>
        <taxon>Alphaproteobacteria</taxon>
        <taxon>Sphingomonadales</taxon>
        <taxon>Sphingomonadaceae</taxon>
        <taxon>Sphingomonas</taxon>
    </lineage>
</organism>